<dbReference type="InterPro" id="IPR005531">
    <property type="entry name" value="Asp23"/>
</dbReference>
<dbReference type="RefSeq" id="WP_113921066.1">
    <property type="nucleotide sequence ID" value="NZ_CALNCS010000133.1"/>
</dbReference>
<dbReference type="Proteomes" id="UP000253490">
    <property type="component" value="Unassembled WGS sequence"/>
</dbReference>
<dbReference type="PANTHER" id="PTHR34297">
    <property type="entry name" value="HYPOTHETICAL CYTOSOLIC PROTEIN-RELATED"/>
    <property type="match status" value="1"/>
</dbReference>
<dbReference type="Pfam" id="PF03780">
    <property type="entry name" value="Asp23"/>
    <property type="match status" value="1"/>
</dbReference>
<comment type="caution">
    <text evidence="2">The sequence shown here is derived from an EMBL/GenBank/DDBJ whole genome shotgun (WGS) entry which is preliminary data.</text>
</comment>
<keyword evidence="3" id="KW-1185">Reference proteome</keyword>
<dbReference type="OrthoDB" id="9793465at2"/>
<dbReference type="PANTHER" id="PTHR34297:SF2">
    <property type="entry name" value="ASP23_GLS24 FAMILY ENVELOPE STRESS RESPONSE PROTEIN"/>
    <property type="match status" value="1"/>
</dbReference>
<accession>A0A366I2H8</accession>
<protein>
    <submittedName>
        <fullName evidence="2">Putative alkaline shock family protein YloU</fullName>
    </submittedName>
</protein>
<sequence length="119" mass="13040">MKMDAEKEIGKIDISEDVIASIASLATMEIDGVVEMVGGLTKDIAAKLSKKYPAKGVRITRDDSDISVDLFLVLKYGVQIQEIAFQVQEKVKHSIEVMTGFNVVQVNVNVEGVQLKSNE</sequence>
<dbReference type="AlphaFoldDB" id="A0A366I2H8"/>
<comment type="similarity">
    <text evidence="1">Belongs to the asp23 family.</text>
</comment>
<gene>
    <name evidence="2" type="ORF">DES36_1131</name>
</gene>
<dbReference type="EMBL" id="QNRX01000013">
    <property type="protein sequence ID" value="RBP61789.1"/>
    <property type="molecule type" value="Genomic_DNA"/>
</dbReference>
<evidence type="ECO:0000313" key="3">
    <source>
        <dbReference type="Proteomes" id="UP000253490"/>
    </source>
</evidence>
<proteinExistence type="inferred from homology"/>
<evidence type="ECO:0000313" key="2">
    <source>
        <dbReference type="EMBL" id="RBP61789.1"/>
    </source>
</evidence>
<name>A0A366I2H8_9FIRM</name>
<evidence type="ECO:0000256" key="1">
    <source>
        <dbReference type="ARBA" id="ARBA00005721"/>
    </source>
</evidence>
<reference evidence="2 3" key="1">
    <citation type="submission" date="2018-06" db="EMBL/GenBank/DDBJ databases">
        <title>Genomic Encyclopedia of Type Strains, Phase IV (KMG-IV): sequencing the most valuable type-strain genomes for metagenomic binning, comparative biology and taxonomic classification.</title>
        <authorList>
            <person name="Goeker M."/>
        </authorList>
    </citation>
    <scope>NUCLEOTIDE SEQUENCE [LARGE SCALE GENOMIC DNA]</scope>
    <source>
        <strain evidence="2 3">DSM 22112</strain>
    </source>
</reference>
<organism evidence="2 3">
    <name type="scientific">Alkalibaculum bacchi</name>
    <dbReference type="NCBI Taxonomy" id="645887"/>
    <lineage>
        <taxon>Bacteria</taxon>
        <taxon>Bacillati</taxon>
        <taxon>Bacillota</taxon>
        <taxon>Clostridia</taxon>
        <taxon>Eubacteriales</taxon>
        <taxon>Eubacteriaceae</taxon>
        <taxon>Alkalibaculum</taxon>
    </lineage>
</organism>